<proteinExistence type="predicted"/>
<dbReference type="Pfam" id="PF24883">
    <property type="entry name" value="NPHP3_N"/>
    <property type="match status" value="1"/>
</dbReference>
<feature type="domain" description="Nephrocystin 3-like N-terminal" evidence="3">
    <location>
        <begin position="316"/>
        <end position="475"/>
    </location>
</feature>
<dbReference type="RefSeq" id="XP_013259455.1">
    <property type="nucleotide sequence ID" value="XM_013404001.1"/>
</dbReference>
<dbReference type="EMBL" id="AMGV01000005">
    <property type="protein sequence ID" value="KEF56865.1"/>
    <property type="molecule type" value="Genomic_DNA"/>
</dbReference>
<dbReference type="SUPFAM" id="SSF52540">
    <property type="entry name" value="P-loop containing nucleoside triphosphate hydrolases"/>
    <property type="match status" value="1"/>
</dbReference>
<dbReference type="OrthoDB" id="2546325at2759"/>
<name>A0A072PMX3_9EURO</name>
<dbReference type="HOGENOM" id="CLU_000739_1_1_1"/>
<comment type="caution">
    <text evidence="4">The sequence shown here is derived from an EMBL/GenBank/DDBJ whole genome shotgun (WGS) entry which is preliminary data.</text>
</comment>
<dbReference type="PANTHER" id="PTHR10039">
    <property type="entry name" value="AMELOGENIN"/>
    <property type="match status" value="1"/>
</dbReference>
<gene>
    <name evidence="4" type="ORF">A1O9_07055</name>
</gene>
<accession>A0A072PMX3</accession>
<dbReference type="InterPro" id="IPR027417">
    <property type="entry name" value="P-loop_NTPase"/>
</dbReference>
<sequence length="2100" mass="235910">MTAAVASHTSNGFHSSCEVTYGQHSSSIGRRTTMNGGYRSRQASWRAPTVTKADNANVSGSAKMAETVSLLKRRCAEDLGAAISNNIVSSHTRLIEKISQERLRSLPTEGSAWDKVLAWAQSFSEKFNDFDDAIEQFTGGNYDGAEIAFGYCILLLELGDENAAALQTSFGFFFKCSLDLIAMLDRVELFNVSFDINEQLVLAYADLVTLVSDIALRFYQAIRAPSKSGVSIDIYAVFADTIESFQNRRDNIIESMWKYQLSQANVEVDSITSIKTLRSWLAIEDSVLKYKSVDHTTLVNDRQQLTCLWVQPYLTRFLNSGRDALAITGPAGSGKTVLAGTIVDTVQRNSARKSYTVLFVPINARSKSLATSLHVIRSLLSQLLESRVGDVKLYQVLSETFEATYKASDVATYESLLWKAFETAIGLTLPQAKDTLIIVDGMDEVSDDPKEAQNLHKHLVAASSKHEKVKLITLSQQSSLVSKAVADVQITPDLVYDDVFSVVSTILQDHPFLRQQSRIEQEIVIDQIVESSKSNFLWSKLVTKALLKEPSVEKFREAAAAIKRSPKSLPEVIRDHLTSANLSGEGRQLLIWLTISKRPLSVEELSLLYGIDPKTGSMSGSRIDALHALRPVASLVFLQDGLFYLRHATIRHTLASHFEQNKQYLPVKEPSLDLVRRLLAYLRVTVKDQKDPSFSSLTLAQVDQVFSQYPLAEYAIRYWTSHYLELSTNGKGISQEIQKEFNSILPTSPTVALLEKSAWNWQPGSIQVLWHGTSLDLCQKVFDGSQPIILQSTILLAVVLQKIGNSQSAAKHAHLATQLSSTIFSITHPLTIQCANHFLEITSTTKFTTRSETATYFEDVLSILIQSYAKQYGSSSEMVIQYQSRLVELYRSLKEETKAAELERSLHGHTAQGGHDELTRRKTGSLDVRVMFRQGKENGYKTWDWSTESDYDASIHSEGQKSIDELLVSAQSFIHKGFIAKAEQCYVEAWYLISMQRKTNQSLHMDVRRIKLAVTYANFLKSSKREAEATTILTSVWQEYRSSAVALSEEVSSRLFEVGQTLKTLEATSVALEIFKHHSSVVKNTHTQESSSYTEVEEYVHATQRELLKQVSSSLGSASHVSRSEVTEIITSIKSSKSSQLDITSASAVKQVVATYIAQKRWKESTTIIKQTLRVIWESLFAASIEDVGQPIGNPDFAIELADQLILAYESRLRFVKAQDLRERLYRTVKSTRKIDDAITKHNLSELFRIYEKNRAHEKTIQLHRDLLEDYKKAYGPSHQESIKTLWRLAQLSSPDPISIDYYREIVEVLSKDSGICHPDALEALSIISNHYWSERRYRDATWAYSLLFNTFVRKGKESKYFQSATIVTTIYTRYVDSLKFSSFKTTAIYDITKSYRETCITVFGTESKISDEATLSLARLYQSTKRHEAEAIALYELLLKDAKATEYHAECKATLDAIYEEKSLEAARSTSVSASSEQVDHAVTIIRKRMTENRSQYGWTHEESLEQLKEMSYLYARRSKKEEAIKEITEATSHIITSEKSSVRLIKSASAIAASYMAVGETHRGLELVEELRWQLITKDASNSKKYSIDLTTADRSAAIFVAQLEHSLRQDSLVTFSEIYLSILTEIVYYEDFQRSIRSNSSVEEVFSVAARLHSFLSVQKRAVTMRHVEDELASFFLRTSGEKAKVGDIAQVKILVTTMLEYLHTHQVKKFLHSINLAAIERVCHFLAKRQHKQACDLAQTSFRYCHANGWYNNADAIKHGLFQGIAIADLGNSSPTRKAQIEIASSIIRPLLKAAQQLNLNIAAIPLKQTNSIISILGEQKDFETLEVSRESFSLVLYKSIRTEMIDLQWLLTTLWDARETHRAWRPAVVLALGRRLALARFLLNKQDLALHLAADIAYNLRRVYGSSHLATLEMNIFLSQMYVSAGLTLQATKGAGDLARRYYKRAVGVHESVLRSLTLDPLGLNDDDDVTVLSSDPEPLELSGIVSKDASQGTYARRHLVLMKHALERYGDFPKGYPEYEQLNADVFHTFSEDLHGVEGVEKWNVKKFGNGKAASDEGALDVNVKDWALVDEAVSGTTNGTANGTTKDDMNGVD</sequence>
<dbReference type="STRING" id="1182545.A0A072PMX3"/>
<reference evidence="4 5" key="1">
    <citation type="submission" date="2013-03" db="EMBL/GenBank/DDBJ databases">
        <title>The Genome Sequence of Exophiala aquamarina CBS 119918.</title>
        <authorList>
            <consortium name="The Broad Institute Genomics Platform"/>
            <person name="Cuomo C."/>
            <person name="de Hoog S."/>
            <person name="Gorbushina A."/>
            <person name="Walker B."/>
            <person name="Young S.K."/>
            <person name="Zeng Q."/>
            <person name="Gargeya S."/>
            <person name="Fitzgerald M."/>
            <person name="Haas B."/>
            <person name="Abouelleil A."/>
            <person name="Allen A.W."/>
            <person name="Alvarado L."/>
            <person name="Arachchi H.M."/>
            <person name="Berlin A.M."/>
            <person name="Chapman S.B."/>
            <person name="Gainer-Dewar J."/>
            <person name="Goldberg J."/>
            <person name="Griggs A."/>
            <person name="Gujja S."/>
            <person name="Hansen M."/>
            <person name="Howarth C."/>
            <person name="Imamovic A."/>
            <person name="Ireland A."/>
            <person name="Larimer J."/>
            <person name="McCowan C."/>
            <person name="Murphy C."/>
            <person name="Pearson M."/>
            <person name="Poon T.W."/>
            <person name="Priest M."/>
            <person name="Roberts A."/>
            <person name="Saif S."/>
            <person name="Shea T."/>
            <person name="Sisk P."/>
            <person name="Sykes S."/>
            <person name="Wortman J."/>
            <person name="Nusbaum C."/>
            <person name="Birren B."/>
        </authorList>
    </citation>
    <scope>NUCLEOTIDE SEQUENCE [LARGE SCALE GENOMIC DNA]</scope>
    <source>
        <strain evidence="4 5">CBS 119918</strain>
    </source>
</reference>
<dbReference type="InterPro" id="IPR056884">
    <property type="entry name" value="NPHP3-like_N"/>
</dbReference>
<dbReference type="PANTHER" id="PTHR10039:SF9">
    <property type="entry name" value="NACHT DOMAIN PROTEIN (AFU_ORTHOLOGUE AFUA_2G01760)"/>
    <property type="match status" value="1"/>
</dbReference>
<evidence type="ECO:0000259" key="3">
    <source>
        <dbReference type="Pfam" id="PF24883"/>
    </source>
</evidence>
<organism evidence="4 5">
    <name type="scientific">Exophiala aquamarina CBS 119918</name>
    <dbReference type="NCBI Taxonomy" id="1182545"/>
    <lineage>
        <taxon>Eukaryota</taxon>
        <taxon>Fungi</taxon>
        <taxon>Dikarya</taxon>
        <taxon>Ascomycota</taxon>
        <taxon>Pezizomycotina</taxon>
        <taxon>Eurotiomycetes</taxon>
        <taxon>Chaetothyriomycetidae</taxon>
        <taxon>Chaetothyriales</taxon>
        <taxon>Herpotrichiellaceae</taxon>
        <taxon>Exophiala</taxon>
    </lineage>
</organism>
<dbReference type="VEuPathDB" id="FungiDB:A1O9_07055"/>
<evidence type="ECO:0000256" key="2">
    <source>
        <dbReference type="SAM" id="MobiDB-lite"/>
    </source>
</evidence>
<keyword evidence="5" id="KW-1185">Reference proteome</keyword>
<protein>
    <recommendedName>
        <fullName evidence="3">Nephrocystin 3-like N-terminal domain-containing protein</fullName>
    </recommendedName>
</protein>
<keyword evidence="1" id="KW-0677">Repeat</keyword>
<dbReference type="InterPro" id="IPR011990">
    <property type="entry name" value="TPR-like_helical_dom_sf"/>
</dbReference>
<dbReference type="Gene3D" id="3.40.50.300">
    <property type="entry name" value="P-loop containing nucleotide triphosphate hydrolases"/>
    <property type="match status" value="1"/>
</dbReference>
<dbReference type="Gene3D" id="1.25.40.10">
    <property type="entry name" value="Tetratricopeptide repeat domain"/>
    <property type="match status" value="1"/>
</dbReference>
<feature type="compositionally biased region" description="Polar residues" evidence="2">
    <location>
        <begin position="24"/>
        <end position="35"/>
    </location>
</feature>
<evidence type="ECO:0000313" key="4">
    <source>
        <dbReference type="EMBL" id="KEF56865.1"/>
    </source>
</evidence>
<evidence type="ECO:0000256" key="1">
    <source>
        <dbReference type="ARBA" id="ARBA00022737"/>
    </source>
</evidence>
<dbReference type="Proteomes" id="UP000027920">
    <property type="component" value="Unassembled WGS sequence"/>
</dbReference>
<feature type="region of interest" description="Disordered" evidence="2">
    <location>
        <begin position="24"/>
        <end position="51"/>
    </location>
</feature>
<evidence type="ECO:0000313" key="5">
    <source>
        <dbReference type="Proteomes" id="UP000027920"/>
    </source>
</evidence>
<dbReference type="GeneID" id="25281969"/>